<evidence type="ECO:0000313" key="3">
    <source>
        <dbReference type="EMBL" id="KXZ52508.1"/>
    </source>
</evidence>
<feature type="transmembrane region" description="Helical" evidence="2">
    <location>
        <begin position="309"/>
        <end position="329"/>
    </location>
</feature>
<comment type="caution">
    <text evidence="3">The sequence shown here is derived from an EMBL/GenBank/DDBJ whole genome shotgun (WGS) entry which is preliminary data.</text>
</comment>
<accession>A0A150GS11</accession>
<organism evidence="3 4">
    <name type="scientific">Gonium pectorale</name>
    <name type="common">Green alga</name>
    <dbReference type="NCBI Taxonomy" id="33097"/>
    <lineage>
        <taxon>Eukaryota</taxon>
        <taxon>Viridiplantae</taxon>
        <taxon>Chlorophyta</taxon>
        <taxon>core chlorophytes</taxon>
        <taxon>Chlorophyceae</taxon>
        <taxon>CS clade</taxon>
        <taxon>Chlamydomonadales</taxon>
        <taxon>Volvocaceae</taxon>
        <taxon>Gonium</taxon>
    </lineage>
</organism>
<evidence type="ECO:0000313" key="4">
    <source>
        <dbReference type="Proteomes" id="UP000075714"/>
    </source>
</evidence>
<evidence type="ECO:0000256" key="1">
    <source>
        <dbReference type="SAM" id="MobiDB-lite"/>
    </source>
</evidence>
<keyword evidence="2" id="KW-0472">Membrane</keyword>
<proteinExistence type="predicted"/>
<feature type="compositionally biased region" description="Low complexity" evidence="1">
    <location>
        <begin position="82"/>
        <end position="118"/>
    </location>
</feature>
<feature type="transmembrane region" description="Helical" evidence="2">
    <location>
        <begin position="341"/>
        <end position="359"/>
    </location>
</feature>
<gene>
    <name evidence="3" type="ORF">GPECTOR_9g552</name>
</gene>
<dbReference type="EMBL" id="LSYV01000010">
    <property type="protein sequence ID" value="KXZ52508.1"/>
    <property type="molecule type" value="Genomic_DNA"/>
</dbReference>
<evidence type="ECO:0000256" key="2">
    <source>
        <dbReference type="SAM" id="Phobius"/>
    </source>
</evidence>
<feature type="region of interest" description="Disordered" evidence="1">
    <location>
        <begin position="31"/>
        <end position="127"/>
    </location>
</feature>
<dbReference type="Proteomes" id="UP000075714">
    <property type="component" value="Unassembled WGS sequence"/>
</dbReference>
<protein>
    <submittedName>
        <fullName evidence="3">Uncharacterized protein</fullName>
    </submittedName>
</protein>
<feature type="transmembrane region" description="Helical" evidence="2">
    <location>
        <begin position="278"/>
        <end position="297"/>
    </location>
</feature>
<sequence>MSELTGDDSVQRRRRDDILSAVGTAFGMAVGAGPRVSGVKVARPVAVGSTRPDWRAAIESGGDGGSSSSSGSGGSAVKTLEPATSAKPAAAKSQPDAAAAAAAAPLAAKADAPSESPSSEPPREEPFSLPTVDLVELLSQPAIQSAAFTALSSLSAVLAVLCCIEPEAVLELALPQAIPSDIDVTFVRIIGVTLAAGASVEYSLKVLHGAGRVGFIGHSSGKGLAPPPLEPSPPTNATSWGYAACTALYLLTVAACFAPEALFTGDPPSDITPLVKGVWAPGFLMAAVISYVLKDAADRNRLGASTFKNLNLGLAALEYGYAVIFGSAILSDQVPLESPALSNLAGSLAIATFALYTYATAKK</sequence>
<dbReference type="AlphaFoldDB" id="A0A150GS11"/>
<dbReference type="OrthoDB" id="534847at2759"/>
<keyword evidence="2" id="KW-1133">Transmembrane helix</keyword>
<reference evidence="4" key="1">
    <citation type="journal article" date="2016" name="Nat. Commun.">
        <title>The Gonium pectorale genome demonstrates co-option of cell cycle regulation during the evolution of multicellularity.</title>
        <authorList>
            <person name="Hanschen E.R."/>
            <person name="Marriage T.N."/>
            <person name="Ferris P.J."/>
            <person name="Hamaji T."/>
            <person name="Toyoda A."/>
            <person name="Fujiyama A."/>
            <person name="Neme R."/>
            <person name="Noguchi H."/>
            <person name="Minakuchi Y."/>
            <person name="Suzuki M."/>
            <person name="Kawai-Toyooka H."/>
            <person name="Smith D.R."/>
            <person name="Sparks H."/>
            <person name="Anderson J."/>
            <person name="Bakaric R."/>
            <person name="Luria V."/>
            <person name="Karger A."/>
            <person name="Kirschner M.W."/>
            <person name="Durand P.M."/>
            <person name="Michod R.E."/>
            <person name="Nozaki H."/>
            <person name="Olson B.J."/>
        </authorList>
    </citation>
    <scope>NUCLEOTIDE SEQUENCE [LARGE SCALE GENOMIC DNA]</scope>
    <source>
        <strain evidence="4">NIES-2863</strain>
    </source>
</reference>
<name>A0A150GS11_GONPE</name>
<keyword evidence="4" id="KW-1185">Reference proteome</keyword>
<keyword evidence="2" id="KW-0812">Transmembrane</keyword>